<reference evidence="2 3" key="1">
    <citation type="journal article" date="2005" name="Int. J. Syst. Evol. Microbiol.">
        <title>Bacillus litoralis sp. nov., isolated from a tidal flat of the Yellow Sea in Korea.</title>
        <authorList>
            <person name="Yoon J.H."/>
            <person name="Oh T.K."/>
        </authorList>
    </citation>
    <scope>NUCLEOTIDE SEQUENCE [LARGE SCALE GENOMIC DNA]</scope>
    <source>
        <strain evidence="2 3">SW-211</strain>
    </source>
</reference>
<dbReference type="PROSITE" id="PS50853">
    <property type="entry name" value="FN3"/>
    <property type="match status" value="1"/>
</dbReference>
<dbReference type="SUPFAM" id="SSF49265">
    <property type="entry name" value="Fibronectin type III"/>
    <property type="match status" value="6"/>
</dbReference>
<dbReference type="InterPro" id="IPR036116">
    <property type="entry name" value="FN3_sf"/>
</dbReference>
<dbReference type="InterPro" id="IPR003961">
    <property type="entry name" value="FN3_dom"/>
</dbReference>
<organism evidence="2 3">
    <name type="scientific">Metabacillus litoralis</name>
    <dbReference type="NCBI Taxonomy" id="152268"/>
    <lineage>
        <taxon>Bacteria</taxon>
        <taxon>Bacillati</taxon>
        <taxon>Bacillota</taxon>
        <taxon>Bacilli</taxon>
        <taxon>Bacillales</taxon>
        <taxon>Bacillaceae</taxon>
        <taxon>Metabacillus</taxon>
    </lineage>
</organism>
<evidence type="ECO:0000259" key="1">
    <source>
        <dbReference type="PROSITE" id="PS50853"/>
    </source>
</evidence>
<accession>A0A5C6W0X1</accession>
<dbReference type="CDD" id="cd00063">
    <property type="entry name" value="FN3"/>
    <property type="match status" value="1"/>
</dbReference>
<evidence type="ECO:0000313" key="3">
    <source>
        <dbReference type="Proteomes" id="UP000321363"/>
    </source>
</evidence>
<proteinExistence type="predicted"/>
<keyword evidence="3" id="KW-1185">Reference proteome</keyword>
<dbReference type="EMBL" id="VOQF01000005">
    <property type="protein sequence ID" value="TXC90986.1"/>
    <property type="molecule type" value="Genomic_DNA"/>
</dbReference>
<feature type="domain" description="Fibronectin type-III" evidence="1">
    <location>
        <begin position="37"/>
        <end position="121"/>
    </location>
</feature>
<dbReference type="OrthoDB" id="2442444at2"/>
<protein>
    <recommendedName>
        <fullName evidence="1">Fibronectin type-III domain-containing protein</fullName>
    </recommendedName>
</protein>
<dbReference type="Proteomes" id="UP000321363">
    <property type="component" value="Unassembled WGS sequence"/>
</dbReference>
<dbReference type="Pfam" id="PF00041">
    <property type="entry name" value="fn3"/>
    <property type="match status" value="1"/>
</dbReference>
<name>A0A5C6W0X1_9BACI</name>
<sequence>MRNLFRLKLLLIALVLLSYQIIVPIGSVFATSANMLPPSNLAVEKVTPDDVKLTWSAVYGASGYQVYEIKDGQILPLGEAESNSYTANDLEEGYYEYVVSTLSSEGESGPSAPVSVTIEYPEMTAPGTFTQTIKNGNDIVLTWGASQFVEKYNVFQISGDGERSLLTSVPGTTHTVSNAQEGNYSYAVSAVNSLYGESLLSNQLDVAVVHPTMIAPENFTYSVTNGNDITLKWNSVSFADNYKVYQVIDGEKILKDTVTSTSLKLTNVPAGEYMYEVHSNSNRFGESEKGSQLNVTVDSITMATPNVTYKLQNINDLTLTWGSVSYANSYKIYQIIDGEKVLQNTVTGSSITFKNMPGGDYTYEVYSYSDRFAESNEGGKVSLHVETVTMAAPENFKYEIQNGNDIVLSWDSATNADSYKIYQVIDGQKVLKSTASGTTVRYSNLPEGNYSYEVHSYSSRFGESNESSTQAITLVHPTMEPPTNVEKTIKSASSFTISWDLAPYATNYKVYQVVDGNEVLKSTVTGAAVSYSNIAPGDYTYVVYANSSRFGQSASGSKVTLTLTGLTMEAPTNLSHTITNGNDMTLKWTGVQNANGYNIYQVIDGESVLQKTVTGTSVKFTNMPADNYQYKVTSYSNLYGESEGNANVEISLVHPTMEAPTDFTYTIKNGNDVVLSWKSVEYANTYNVYEIIEGEKKLVKSVSSLSTSIVNVAEGDHKYVVHSESSRFGESINSSEVSLAMVHPTMQAPGNVSQTILNGNDILLKWDASEYATLYNVYQVIDDELVLAKTVTSTSVRFNNMPESEYAYVIHAFSTRFGESVEGSKQSFTLVHPTMQAPANLSETIVNGNDIRLKWIASDYATSYNVYQIIDSERVLQKTVTGTSVTFVNMPEGDYTYEVRAESNRFGESANGIDLSLTLVHPIMQAPENLTKSIVNGNDIVLKWNASTYATEYRVYQIVEEQLVLKSSVKGTTARFNNMPEGDYEYVVHSYSNRFDESPNGSSTNFTLTWPVVEAPVISAKVENINNITLSWPVAAWANEYRVYQITNDEKTLIYKGTARSYKANNLSEDTHSFEVTAYNTRFGESTASNRITETIVYPIMEPPTASLTLVSETSARINWNFITYANGYNIYEVIDGELVLIAEKVNNLMYALLNLSYANHEYVVTSYSNSFGESEPSNIVLAKLILDEEAPVTTAKAPTEWVNQDQVITLSATDNETGVAKTYYSVDGSDFEEGTSFEVKGEGIHNVSFYSIDKVDNTEKVQTIEVKIDQTAPVTTSDAQDFWSMEDVTVNLTADDGQSGVAKTFYSINGSDYVKGTAFRLTEEGIHEVKFFSMDHAMNIEAIKTIEVKIDKTAPVVNMDLGTEYKLGTDLELFYNAEDTISDVVIEKMIVSYPDHTDGKEIVNGTSISLDNPGTYNVTVIATNGAGLTTIIEKQFVVYIPATIDVTAKVIKGNKGVFTVRVDLPAGFDTKGFELDKATVNGVNALTSNKGYYNQAKIGQFKFERSDFTWDSSEETLVFRGYLDGYLVVGQKTVRVQK</sequence>
<dbReference type="SMART" id="SM00060">
    <property type="entry name" value="FN3"/>
    <property type="match status" value="13"/>
</dbReference>
<gene>
    <name evidence="2" type="ORF">FS935_08750</name>
</gene>
<dbReference type="NCBIfam" id="NF047446">
    <property type="entry name" value="barrel_OmpL47"/>
    <property type="match status" value="2"/>
</dbReference>
<dbReference type="InterPro" id="IPR058094">
    <property type="entry name" value="Ig-like_OmpL47-like"/>
</dbReference>
<dbReference type="InterPro" id="IPR013783">
    <property type="entry name" value="Ig-like_fold"/>
</dbReference>
<dbReference type="Gene3D" id="3.30.1920.20">
    <property type="match status" value="2"/>
</dbReference>
<evidence type="ECO:0000313" key="2">
    <source>
        <dbReference type="EMBL" id="TXC90986.1"/>
    </source>
</evidence>
<dbReference type="Gene3D" id="2.60.40.10">
    <property type="entry name" value="Immunoglobulins"/>
    <property type="match status" value="13"/>
</dbReference>
<dbReference type="RefSeq" id="WP_146947638.1">
    <property type="nucleotide sequence ID" value="NZ_VOQF01000005.1"/>
</dbReference>
<comment type="caution">
    <text evidence="2">The sequence shown here is derived from an EMBL/GenBank/DDBJ whole genome shotgun (WGS) entry which is preliminary data.</text>
</comment>